<keyword evidence="2" id="KW-1185">Reference proteome</keyword>
<name>A0A1X7AFJ0_9GAMM</name>
<gene>
    <name evidence="1" type="ORF">EHSB41UT_00782</name>
</gene>
<evidence type="ECO:0000313" key="2">
    <source>
        <dbReference type="Proteomes" id="UP000196573"/>
    </source>
</evidence>
<organism evidence="1 2">
    <name type="scientific">Parendozoicomonas haliclonae</name>
    <dbReference type="NCBI Taxonomy" id="1960125"/>
    <lineage>
        <taxon>Bacteria</taxon>
        <taxon>Pseudomonadati</taxon>
        <taxon>Pseudomonadota</taxon>
        <taxon>Gammaproteobacteria</taxon>
        <taxon>Oceanospirillales</taxon>
        <taxon>Endozoicomonadaceae</taxon>
        <taxon>Parendozoicomonas</taxon>
    </lineage>
</organism>
<dbReference type="AlphaFoldDB" id="A0A1X7AFJ0"/>
<dbReference type="EMBL" id="FWPT01000002">
    <property type="protein sequence ID" value="SMA37754.1"/>
    <property type="molecule type" value="Genomic_DNA"/>
</dbReference>
<protein>
    <submittedName>
        <fullName evidence="1">Uncharacterized protein</fullName>
    </submittedName>
</protein>
<sequence length="37" mass="3967">MVIDTKLRSGPNHPLGAWITFDASLNSTTAARVEAPE</sequence>
<dbReference type="Proteomes" id="UP000196573">
    <property type="component" value="Unassembled WGS sequence"/>
</dbReference>
<reference evidence="1 2" key="1">
    <citation type="submission" date="2017-03" db="EMBL/GenBank/DDBJ databases">
        <authorList>
            <person name="Afonso C.L."/>
            <person name="Miller P.J."/>
            <person name="Scott M.A."/>
            <person name="Spackman E."/>
            <person name="Goraichik I."/>
            <person name="Dimitrov K.M."/>
            <person name="Suarez D.L."/>
            <person name="Swayne D.E."/>
        </authorList>
    </citation>
    <scope>NUCLEOTIDE SEQUENCE [LARGE SCALE GENOMIC DNA]</scope>
    <source>
        <strain evidence="1">SB41UT1</strain>
    </source>
</reference>
<accession>A0A1X7AFJ0</accession>
<proteinExistence type="predicted"/>
<evidence type="ECO:0000313" key="1">
    <source>
        <dbReference type="EMBL" id="SMA37754.1"/>
    </source>
</evidence>